<dbReference type="InterPro" id="IPR038081">
    <property type="entry name" value="CalX-like_sf"/>
</dbReference>
<protein>
    <submittedName>
        <fullName evidence="5">Calx-beta domain-containing protein</fullName>
    </submittedName>
</protein>
<dbReference type="Proteomes" id="UP001054945">
    <property type="component" value="Unassembled WGS sequence"/>
</dbReference>
<dbReference type="Pfam" id="PF03160">
    <property type="entry name" value="Calx-beta"/>
    <property type="match status" value="1"/>
</dbReference>
<dbReference type="EMBL" id="BPLR01010848">
    <property type="protein sequence ID" value="GIY42440.1"/>
    <property type="molecule type" value="Genomic_DNA"/>
</dbReference>
<evidence type="ECO:0000256" key="1">
    <source>
        <dbReference type="ARBA" id="ARBA00022729"/>
    </source>
</evidence>
<dbReference type="GO" id="GO:0016020">
    <property type="term" value="C:membrane"/>
    <property type="evidence" value="ECO:0007669"/>
    <property type="project" value="InterPro"/>
</dbReference>
<sequence>MKPETIKSILRSYLSEKQRSTCYDAPDGFHRASSGIMAGETFGDYEGRCSDILFMAPEAAHIPLEDLHVPLDADREALLQRIGRRLSEMSDDFQADYAEASKTHAAGSKLCIRSGTTDGSANVAWRTADESAIAGFHYVGSNGSISFAEGDTEKTIKIEINQEGSDVCFTVELFNAEGINIGSFNPLTVYIVDDSVKLYDDERQVIKNIFNSSRNISISNVVSCLQDKVTPNTFKAALQYVCGSADSVPMELALASELVRHTLPYARLATLTNVLCDFCIYLPELEDIVTLFE</sequence>
<evidence type="ECO:0000313" key="5">
    <source>
        <dbReference type="EMBL" id="GIY42440.1"/>
    </source>
</evidence>
<feature type="domain" description="Calx-beta" evidence="4">
    <location>
        <begin position="112"/>
        <end position="175"/>
    </location>
</feature>
<reference evidence="5 6" key="1">
    <citation type="submission" date="2021-06" db="EMBL/GenBank/DDBJ databases">
        <title>Caerostris extrusa draft genome.</title>
        <authorList>
            <person name="Kono N."/>
            <person name="Arakawa K."/>
        </authorList>
    </citation>
    <scope>NUCLEOTIDE SEQUENCE [LARGE SCALE GENOMIC DNA]</scope>
</reference>
<dbReference type="Gene3D" id="2.60.40.2030">
    <property type="match status" value="1"/>
</dbReference>
<evidence type="ECO:0000313" key="6">
    <source>
        <dbReference type="Proteomes" id="UP001054945"/>
    </source>
</evidence>
<evidence type="ECO:0000259" key="4">
    <source>
        <dbReference type="Pfam" id="PF03160"/>
    </source>
</evidence>
<dbReference type="SUPFAM" id="SSF141072">
    <property type="entry name" value="CalX-like"/>
    <property type="match status" value="1"/>
</dbReference>
<evidence type="ECO:0000256" key="2">
    <source>
        <dbReference type="ARBA" id="ARBA00022737"/>
    </source>
</evidence>
<organism evidence="5 6">
    <name type="scientific">Caerostris extrusa</name>
    <name type="common">Bark spider</name>
    <name type="synonym">Caerostris bankana</name>
    <dbReference type="NCBI Taxonomy" id="172846"/>
    <lineage>
        <taxon>Eukaryota</taxon>
        <taxon>Metazoa</taxon>
        <taxon>Ecdysozoa</taxon>
        <taxon>Arthropoda</taxon>
        <taxon>Chelicerata</taxon>
        <taxon>Arachnida</taxon>
        <taxon>Araneae</taxon>
        <taxon>Araneomorphae</taxon>
        <taxon>Entelegynae</taxon>
        <taxon>Araneoidea</taxon>
        <taxon>Araneidae</taxon>
        <taxon>Caerostris</taxon>
    </lineage>
</organism>
<dbReference type="InterPro" id="IPR003644">
    <property type="entry name" value="Calx_beta"/>
</dbReference>
<evidence type="ECO:0000256" key="3">
    <source>
        <dbReference type="ARBA" id="ARBA00022837"/>
    </source>
</evidence>
<dbReference type="AlphaFoldDB" id="A0AAV4TCE7"/>
<gene>
    <name evidence="5" type="primary">AVEN_236669_1</name>
    <name evidence="5" type="ORF">CEXT_374371</name>
</gene>
<name>A0AAV4TCE7_CAEEX</name>
<dbReference type="GO" id="GO:0007154">
    <property type="term" value="P:cell communication"/>
    <property type="evidence" value="ECO:0007669"/>
    <property type="project" value="InterPro"/>
</dbReference>
<keyword evidence="1" id="KW-0732">Signal</keyword>
<keyword evidence="3" id="KW-0106">Calcium</keyword>
<keyword evidence="6" id="KW-1185">Reference proteome</keyword>
<comment type="caution">
    <text evidence="5">The sequence shown here is derived from an EMBL/GenBank/DDBJ whole genome shotgun (WGS) entry which is preliminary data.</text>
</comment>
<proteinExistence type="predicted"/>
<accession>A0AAV4TCE7</accession>
<keyword evidence="2" id="KW-0677">Repeat</keyword>